<gene>
    <name evidence="1" type="ORF">QTN47_25560</name>
</gene>
<reference evidence="1 2" key="1">
    <citation type="submission" date="2023-07" db="EMBL/GenBank/DDBJ databases">
        <authorList>
            <person name="Lian W.-H."/>
        </authorList>
    </citation>
    <scope>NUCLEOTIDE SEQUENCE [LARGE SCALE GENOMIC DNA]</scope>
    <source>
        <strain evidence="1 2">SYSU DXS3180</strain>
    </source>
</reference>
<dbReference type="Proteomes" id="UP001560573">
    <property type="component" value="Unassembled WGS sequence"/>
</dbReference>
<evidence type="ECO:0000313" key="1">
    <source>
        <dbReference type="EMBL" id="MEX6690902.1"/>
    </source>
</evidence>
<dbReference type="Pfam" id="PF18845">
    <property type="entry name" value="baeRF_family3"/>
    <property type="match status" value="1"/>
</dbReference>
<proteinExistence type="predicted"/>
<dbReference type="InterPro" id="IPR041289">
    <property type="entry name" value="Bact_RF_family3"/>
</dbReference>
<dbReference type="RefSeq" id="WP_369332318.1">
    <property type="nucleotide sequence ID" value="NZ_JAULBC010000011.1"/>
</dbReference>
<keyword evidence="2" id="KW-1185">Reference proteome</keyword>
<comment type="caution">
    <text evidence="1">The sequence shown here is derived from an EMBL/GenBank/DDBJ whole genome shotgun (WGS) entry which is preliminary data.</text>
</comment>
<organism evidence="1 2">
    <name type="scientific">Danxiaibacter flavus</name>
    <dbReference type="NCBI Taxonomy" id="3049108"/>
    <lineage>
        <taxon>Bacteria</taxon>
        <taxon>Pseudomonadati</taxon>
        <taxon>Bacteroidota</taxon>
        <taxon>Chitinophagia</taxon>
        <taxon>Chitinophagales</taxon>
        <taxon>Chitinophagaceae</taxon>
        <taxon>Danxiaibacter</taxon>
    </lineage>
</organism>
<evidence type="ECO:0000313" key="2">
    <source>
        <dbReference type="Proteomes" id="UP001560573"/>
    </source>
</evidence>
<dbReference type="EMBL" id="JAULBC010000011">
    <property type="protein sequence ID" value="MEX6690902.1"/>
    <property type="molecule type" value="Genomic_DNA"/>
</dbReference>
<accession>A0ABV3ZLY3</accession>
<name>A0ABV3ZLY3_9BACT</name>
<sequence length="355" mass="40066">MNESIPAGVADLLAVTNYGPAISLIIPFNPKMSNKGDIAHQLKCATDEIEKKLWRDHPHQVAMLVGGKLKKLLSDLNYSTHKKSVAVYVSPVFDKVFYLDMEVEPTVNVGDEFAILDLLRSRKILQQYLVLVLGGKHSCIFAGNEGRLRKLVTDAPETVYAYVNELPEKISNFSDPHKRKEEVMEKFLRHMDNSLELILHTDPQPVFVLGNERMAGHFKTLTKNKSAIIDYIFGNYEHASAESILTAITPYLASWEKVRQTSVLRRVEQAADSMHLSSGMGEVWKQARLHRGKLLILEKDFDYSGAGGGLYYGFPLIKNTFDDTVQKVLESGGEIDFVEPEALKKYDHIAMIQHY</sequence>
<protein>
    <submittedName>
        <fullName evidence="1">Uncharacterized protein</fullName>
    </submittedName>
</protein>